<dbReference type="EMBL" id="AYYD01000360">
    <property type="protein sequence ID" value="ETK10973.1"/>
    <property type="molecule type" value="Genomic_DNA"/>
</dbReference>
<gene>
    <name evidence="1" type="ORF">T231_01730</name>
</gene>
<reference evidence="1 2" key="1">
    <citation type="submission" date="2013-11" db="EMBL/GenBank/DDBJ databases">
        <title>Single cell genomics of uncultured Tannerella BU063 (oral taxon 286).</title>
        <authorList>
            <person name="Beall C.J."/>
            <person name="Campbell A.G."/>
            <person name="Griffen A.L."/>
            <person name="Podar M."/>
            <person name="Leys E.J."/>
        </authorList>
    </citation>
    <scope>NUCLEOTIDE SEQUENCE [LARGE SCALE GENOMIC DNA]</scope>
    <source>
        <strain evidence="1">Cell 6/7/9</strain>
    </source>
</reference>
<comment type="caution">
    <text evidence="1">The sequence shown here is derived from an EMBL/GenBank/DDBJ whole genome shotgun (WGS) entry which is preliminary data.</text>
</comment>
<name>W2CV76_9BACT</name>
<sequence length="114" mass="12611">MIEICCLRGIEPTEVGLWDVPISTAVASALEALRGHQTLQNLAQKYGLAPSKTSSWLQELEMNAIQAFDKSSMSDKELKRMQSENQCLLQKVGQFAIDCDFFAKACEASGLKVR</sequence>
<dbReference type="Proteomes" id="UP000018874">
    <property type="component" value="Unassembled WGS sequence"/>
</dbReference>
<evidence type="ECO:0000313" key="2">
    <source>
        <dbReference type="Proteomes" id="UP000018874"/>
    </source>
</evidence>
<protein>
    <recommendedName>
        <fullName evidence="3">Transposase</fullName>
    </recommendedName>
</protein>
<dbReference type="PATRIC" id="fig|1411021.3.peg.82"/>
<dbReference type="AlphaFoldDB" id="W2CV76"/>
<proteinExistence type="predicted"/>
<evidence type="ECO:0008006" key="3">
    <source>
        <dbReference type="Google" id="ProtNLM"/>
    </source>
</evidence>
<organism evidence="1 2">
    <name type="scientific">Tannerella sp. oral taxon BU063 isolate Cell 6/7/9</name>
    <dbReference type="NCBI Taxonomy" id="1411021"/>
    <lineage>
        <taxon>Bacteria</taxon>
        <taxon>Pseudomonadati</taxon>
        <taxon>Bacteroidota</taxon>
        <taxon>Bacteroidia</taxon>
        <taxon>Bacteroidales</taxon>
        <taxon>Tannerellaceae</taxon>
        <taxon>Tannerella</taxon>
    </lineage>
</organism>
<keyword evidence="2" id="KW-1185">Reference proteome</keyword>
<evidence type="ECO:0000313" key="1">
    <source>
        <dbReference type="EMBL" id="ETK10973.1"/>
    </source>
</evidence>
<accession>W2CV76</accession>